<dbReference type="InterPro" id="IPR006047">
    <property type="entry name" value="GH13_cat_dom"/>
</dbReference>
<dbReference type="Gene3D" id="3.20.20.80">
    <property type="entry name" value="Glycosidases"/>
    <property type="match status" value="1"/>
</dbReference>
<keyword evidence="1 4" id="KW-0378">Hydrolase</keyword>
<dbReference type="SUPFAM" id="SSF51445">
    <property type="entry name" value="(Trans)glycosidases"/>
    <property type="match status" value="1"/>
</dbReference>
<keyword evidence="5" id="KW-1185">Reference proteome</keyword>
<name>A0ABS7SZF9_9FIRM</name>
<dbReference type="Gene3D" id="2.60.40.10">
    <property type="entry name" value="Immunoglobulins"/>
    <property type="match status" value="1"/>
</dbReference>
<evidence type="ECO:0000313" key="5">
    <source>
        <dbReference type="Proteomes" id="UP000734271"/>
    </source>
</evidence>
<dbReference type="Pfam" id="PF02903">
    <property type="entry name" value="Alpha-amylase_N"/>
    <property type="match status" value="1"/>
</dbReference>
<feature type="domain" description="Glycosyl hydrolase family 13 catalytic" evidence="3">
    <location>
        <begin position="137"/>
        <end position="493"/>
    </location>
</feature>
<evidence type="ECO:0000256" key="1">
    <source>
        <dbReference type="ARBA" id="ARBA00022801"/>
    </source>
</evidence>
<accession>A0ABS7SZF9</accession>
<dbReference type="PANTHER" id="PTHR10357:SF210">
    <property type="entry name" value="MALTODEXTRIN GLUCOSIDASE"/>
    <property type="match status" value="1"/>
</dbReference>
<protein>
    <submittedName>
        <fullName evidence="4">Glycoside hydrolase family 13 protein</fullName>
    </submittedName>
</protein>
<comment type="caution">
    <text evidence="4">The sequence shown here is derived from an EMBL/GenBank/DDBJ whole genome shotgun (WGS) entry which is preliminary data.</text>
</comment>
<dbReference type="InterPro" id="IPR004185">
    <property type="entry name" value="Glyco_hydro_13_lg-like_dom"/>
</dbReference>
<sequence length="566" mass="66884">MNKAAILHISESLMAYAIRLDELNIRLRADKNDKLDISLLYTYKCDDPHLWQEVKMKKTFEDRYFSYYEIDFKLKDKRFAYVFKIQDENEVYYLSENGLEETYDFDQFYFTSFHMPYIHEADLFEPVEWMKEAVFYQIFPERFRRGDFSKDDSYINQAWEDLPKPNSFAGGDLKGIIEKLDHIKDLGVNALYLTPIFISPTNHKYDTIDYYEIDPQFGNKNDFKKLVEKAHGFGIRIVLDAVFNHMCHENPIFKDVIEKGKESRYYDWFYINGDKADVEKINYETFAHVYNMPKLKTSNREVQDYLIKIAKYWIEEFDIDGWRLDVSDEVSHDLWKRFRKEIKAAKADAVIIGENWHNAESFLRGDEFDSIMNYAFTNVCLAYFKGEKSAQETSDYLNMVIMRNRDQANRMMLNFLDTHDTPRFITEIGGSRDKVLAALSLSVVYMGANSLFYGTEIGLEGKGDPDCRRTFPWQNLEENKTYIEKVKEILEIKKHQTIKDGDIKIYSHKDLLLLERFDQEKTLSLAINLGRQKDFALADENILISNNYSNQSLGESSFVVWEKYSK</sequence>
<dbReference type="InterPro" id="IPR045857">
    <property type="entry name" value="O16G_dom_2"/>
</dbReference>
<dbReference type="InterPro" id="IPR017853">
    <property type="entry name" value="GH"/>
</dbReference>
<dbReference type="InterPro" id="IPR013783">
    <property type="entry name" value="Ig-like_fold"/>
</dbReference>
<dbReference type="PANTHER" id="PTHR10357">
    <property type="entry name" value="ALPHA-AMYLASE FAMILY MEMBER"/>
    <property type="match status" value="1"/>
</dbReference>
<dbReference type="EMBL" id="JAIPME010000002">
    <property type="protein sequence ID" value="MBZ2386887.1"/>
    <property type="molecule type" value="Genomic_DNA"/>
</dbReference>
<reference evidence="4 5" key="1">
    <citation type="submission" date="2021-08" db="EMBL/GenBank/DDBJ databases">
        <title>FDA dAtabase for Regulatory Grade micrObial Sequences (FDA-ARGOS): Supporting development and validation of Infectious Disease Dx tests.</title>
        <authorList>
            <person name="Sproer C."/>
            <person name="Gronow S."/>
            <person name="Severitt S."/>
            <person name="Schroder I."/>
            <person name="Tallon L."/>
            <person name="Sadzewicz L."/>
            <person name="Zhao X."/>
            <person name="Boylan J."/>
            <person name="Ott S."/>
            <person name="Bowen H."/>
            <person name="Vavikolanu K."/>
            <person name="Hazen T."/>
            <person name="Aluvathingal J."/>
            <person name="Nadendla S."/>
            <person name="Lowell S."/>
            <person name="Myers T."/>
            <person name="Yan Y."/>
            <person name="Sichtig H."/>
        </authorList>
    </citation>
    <scope>NUCLEOTIDE SEQUENCE [LARGE SCALE GENOMIC DNA]</scope>
    <source>
        <strain evidence="4 5">FDAARGOS_1460</strain>
    </source>
</reference>
<evidence type="ECO:0000259" key="3">
    <source>
        <dbReference type="SMART" id="SM00642"/>
    </source>
</evidence>
<dbReference type="SMART" id="SM00642">
    <property type="entry name" value="Aamy"/>
    <property type="match status" value="1"/>
</dbReference>
<dbReference type="InterPro" id="IPR014756">
    <property type="entry name" value="Ig_E-set"/>
</dbReference>
<evidence type="ECO:0000313" key="4">
    <source>
        <dbReference type="EMBL" id="MBZ2386887.1"/>
    </source>
</evidence>
<dbReference type="Pfam" id="PF00128">
    <property type="entry name" value="Alpha-amylase"/>
    <property type="match status" value="1"/>
</dbReference>
<dbReference type="RefSeq" id="WP_223419445.1">
    <property type="nucleotide sequence ID" value="NZ_JAIPME010000002.1"/>
</dbReference>
<gene>
    <name evidence="4" type="ORF">K8P03_06285</name>
</gene>
<dbReference type="SUPFAM" id="SSF81296">
    <property type="entry name" value="E set domains"/>
    <property type="match status" value="1"/>
</dbReference>
<dbReference type="GO" id="GO:0016787">
    <property type="term" value="F:hydrolase activity"/>
    <property type="evidence" value="ECO:0007669"/>
    <property type="project" value="UniProtKB-KW"/>
</dbReference>
<dbReference type="Proteomes" id="UP000734271">
    <property type="component" value="Unassembled WGS sequence"/>
</dbReference>
<keyword evidence="2" id="KW-0326">Glycosidase</keyword>
<dbReference type="CDD" id="cd11338">
    <property type="entry name" value="AmyAc_CMD"/>
    <property type="match status" value="1"/>
</dbReference>
<proteinExistence type="predicted"/>
<evidence type="ECO:0000256" key="2">
    <source>
        <dbReference type="ARBA" id="ARBA00023295"/>
    </source>
</evidence>
<dbReference type="CDD" id="cd02857">
    <property type="entry name" value="E_set_CDase_PDE_N"/>
    <property type="match status" value="1"/>
</dbReference>
<dbReference type="Gene3D" id="3.90.400.10">
    <property type="entry name" value="Oligo-1,6-glucosidase, Domain 2"/>
    <property type="match status" value="1"/>
</dbReference>
<organism evidence="4 5">
    <name type="scientific">Anaerococcus murdochii</name>
    <dbReference type="NCBI Taxonomy" id="411577"/>
    <lineage>
        <taxon>Bacteria</taxon>
        <taxon>Bacillati</taxon>
        <taxon>Bacillota</taxon>
        <taxon>Tissierellia</taxon>
        <taxon>Tissierellales</taxon>
        <taxon>Peptoniphilaceae</taxon>
        <taxon>Anaerococcus</taxon>
    </lineage>
</organism>